<evidence type="ECO:0000313" key="9">
    <source>
        <dbReference type="Proteomes" id="UP001152320"/>
    </source>
</evidence>
<dbReference type="SUPFAM" id="SSF53720">
    <property type="entry name" value="ALDH-like"/>
    <property type="match status" value="1"/>
</dbReference>
<feature type="active site" evidence="5">
    <location>
        <position position="251"/>
    </location>
</feature>
<proteinExistence type="inferred from homology"/>
<dbReference type="Pfam" id="PF00171">
    <property type="entry name" value="Aldedh"/>
    <property type="match status" value="1"/>
</dbReference>
<comment type="caution">
    <text evidence="8">The sequence shown here is derived from an EMBL/GenBank/DDBJ whole genome shotgun (WGS) entry which is preliminary data.</text>
</comment>
<dbReference type="InterPro" id="IPR016163">
    <property type="entry name" value="Ald_DH_C"/>
</dbReference>
<dbReference type="GO" id="GO:0005737">
    <property type="term" value="C:cytoplasm"/>
    <property type="evidence" value="ECO:0007669"/>
    <property type="project" value="TreeGrafter"/>
</dbReference>
<evidence type="ECO:0000256" key="1">
    <source>
        <dbReference type="ARBA" id="ARBA00009986"/>
    </source>
</evidence>
<dbReference type="InterPro" id="IPR012394">
    <property type="entry name" value="Aldehyde_DH_NAD(P)"/>
</dbReference>
<organism evidence="8 9">
    <name type="scientific">Holothuria leucospilota</name>
    <name type="common">Black long sea cucumber</name>
    <name type="synonym">Mertensiothuria leucospilota</name>
    <dbReference type="NCBI Taxonomy" id="206669"/>
    <lineage>
        <taxon>Eukaryota</taxon>
        <taxon>Metazoa</taxon>
        <taxon>Echinodermata</taxon>
        <taxon>Eleutherozoa</taxon>
        <taxon>Echinozoa</taxon>
        <taxon>Holothuroidea</taxon>
        <taxon>Aspidochirotacea</taxon>
        <taxon>Aspidochirotida</taxon>
        <taxon>Holothuriidae</taxon>
        <taxon>Holothuria</taxon>
    </lineage>
</organism>
<feature type="transmembrane region" description="Helical" evidence="6">
    <location>
        <begin position="477"/>
        <end position="496"/>
    </location>
</feature>
<dbReference type="InterPro" id="IPR015590">
    <property type="entry name" value="Aldehyde_DH_dom"/>
</dbReference>
<keyword evidence="6" id="KW-0812">Transmembrane</keyword>
<accession>A0A9Q1CRF5</accession>
<dbReference type="PROSITE" id="PS00070">
    <property type="entry name" value="ALDEHYDE_DEHYDR_CYS"/>
    <property type="match status" value="1"/>
</dbReference>
<evidence type="ECO:0000256" key="2">
    <source>
        <dbReference type="ARBA" id="ARBA00023002"/>
    </source>
</evidence>
<keyword evidence="2 4" id="KW-0560">Oxidoreductase</keyword>
<dbReference type="PANTHER" id="PTHR43570:SF16">
    <property type="entry name" value="ALDEHYDE DEHYDROGENASE TYPE III, ISOFORM Q"/>
    <property type="match status" value="1"/>
</dbReference>
<keyword evidence="3" id="KW-0520">NAD</keyword>
<dbReference type="GO" id="GO:0004029">
    <property type="term" value="F:aldehyde dehydrogenase (NAD+) activity"/>
    <property type="evidence" value="ECO:0007669"/>
    <property type="project" value="TreeGrafter"/>
</dbReference>
<gene>
    <name evidence="8" type="ORF">HOLleu_01754</name>
</gene>
<dbReference type="Gene3D" id="3.40.309.10">
    <property type="entry name" value="Aldehyde Dehydrogenase, Chain A, domain 2"/>
    <property type="match status" value="1"/>
</dbReference>
<comment type="similarity">
    <text evidence="1 4">Belongs to the aldehyde dehydrogenase family.</text>
</comment>
<evidence type="ECO:0000256" key="6">
    <source>
        <dbReference type="SAM" id="Phobius"/>
    </source>
</evidence>
<evidence type="ECO:0000256" key="4">
    <source>
        <dbReference type="PIRNR" id="PIRNR036492"/>
    </source>
</evidence>
<dbReference type="InterPro" id="IPR016161">
    <property type="entry name" value="Ald_DH/histidinol_DH"/>
</dbReference>
<evidence type="ECO:0000259" key="7">
    <source>
        <dbReference type="Pfam" id="PF00171"/>
    </source>
</evidence>
<dbReference type="Gene3D" id="3.40.605.10">
    <property type="entry name" value="Aldehyde Dehydrogenase, Chain A, domain 1"/>
    <property type="match status" value="1"/>
</dbReference>
<sequence length="534" mass="59319">MASVMATTDMEKIVSQARAGFNAGKTRTKEARRRNLEAMIRLIDDHRADMAAASFKDLHKPQLETYMGEVEMAKSEAMVFLTKLDEIVEPTNAGDGSLVLIGKKAFINRDPYGVCLIMGAWNYPVQLVLVPLIGAIAAGNAVVIKPSELSPAVAELFEVIIPQYLDPECFPVVNGGPDVAQALLKQRFDHILYTGGCNVAKIVMRAAAEHLTPVTLELGGKCPAYVDARADPAITAKRIVWGKFMNAGQTCIAPDYVMCDTQVKDKLIEELKKTLRNFYGEDIKRSADYGRIVTERHFDRVVDLLKKQEKNVVFGGAYDRDDKYIEPTILDNITFKDPVMCEEIFGPLLPVVPVRNADEAIHFINSGEKPLSLYIFSSSRKLQDRFRTETSSGSFLVNDTMIQAGVKALPFGGVGSSGMGCYHGKFSIDTFSHQKACLVDPSPRQSEMTMGIRYPPYSSTKEAIACFLMRKPSPNELWVLKLIKYAIVFAIIAYGFRKLRGLKATRWISIWFTMGLQQLQNSLKALGLDTIFRG</sequence>
<feature type="domain" description="Aldehyde dehydrogenase" evidence="7">
    <location>
        <begin position="7"/>
        <end position="436"/>
    </location>
</feature>
<protein>
    <recommendedName>
        <fullName evidence="4">Aldehyde dehydrogenase</fullName>
    </recommendedName>
</protein>
<feature type="active site" evidence="5">
    <location>
        <position position="217"/>
    </location>
</feature>
<dbReference type="FunFam" id="3.40.309.10:FF:000003">
    <property type="entry name" value="Aldehyde dehydrogenase"/>
    <property type="match status" value="1"/>
</dbReference>
<dbReference type="PANTHER" id="PTHR43570">
    <property type="entry name" value="ALDEHYDE DEHYDROGENASE"/>
    <property type="match status" value="1"/>
</dbReference>
<dbReference type="AlphaFoldDB" id="A0A9Q1CRF5"/>
<keyword evidence="9" id="KW-1185">Reference proteome</keyword>
<evidence type="ECO:0000256" key="5">
    <source>
        <dbReference type="PIRSR" id="PIRSR036492-1"/>
    </source>
</evidence>
<dbReference type="InterPro" id="IPR016162">
    <property type="entry name" value="Ald_DH_N"/>
</dbReference>
<dbReference type="OrthoDB" id="440325at2759"/>
<dbReference type="Proteomes" id="UP001152320">
    <property type="component" value="Chromosome 1"/>
</dbReference>
<dbReference type="GO" id="GO:0006081">
    <property type="term" value="P:aldehyde metabolic process"/>
    <property type="evidence" value="ECO:0007669"/>
    <property type="project" value="InterPro"/>
</dbReference>
<evidence type="ECO:0000256" key="3">
    <source>
        <dbReference type="ARBA" id="ARBA00023027"/>
    </source>
</evidence>
<dbReference type="PIRSF" id="PIRSF036492">
    <property type="entry name" value="ALDH"/>
    <property type="match status" value="1"/>
</dbReference>
<name>A0A9Q1CRF5_HOLLE</name>
<dbReference type="EMBL" id="JAIZAY010000001">
    <property type="protein sequence ID" value="KAJ8049144.1"/>
    <property type="molecule type" value="Genomic_DNA"/>
</dbReference>
<evidence type="ECO:0000313" key="8">
    <source>
        <dbReference type="EMBL" id="KAJ8049144.1"/>
    </source>
</evidence>
<keyword evidence="6" id="KW-0472">Membrane</keyword>
<reference evidence="8" key="1">
    <citation type="submission" date="2021-10" db="EMBL/GenBank/DDBJ databases">
        <title>Tropical sea cucumber genome reveals ecological adaptation and Cuvierian tubules defense mechanism.</title>
        <authorList>
            <person name="Chen T."/>
        </authorList>
    </citation>
    <scope>NUCLEOTIDE SEQUENCE</scope>
    <source>
        <strain evidence="8">Nanhai2018</strain>
        <tissue evidence="8">Muscle</tissue>
    </source>
</reference>
<dbReference type="FunFam" id="3.40.605.10:FF:000004">
    <property type="entry name" value="Aldehyde dehydrogenase"/>
    <property type="match status" value="1"/>
</dbReference>
<dbReference type="InterPro" id="IPR016160">
    <property type="entry name" value="Ald_DH_CS_CYS"/>
</dbReference>
<keyword evidence="6" id="KW-1133">Transmembrane helix</keyword>